<organism evidence="1 2">
    <name type="scientific">Pectobacterium phage POP72</name>
    <dbReference type="NCBI Taxonomy" id="1965269"/>
    <lineage>
        <taxon>Viruses</taxon>
        <taxon>Duplodnaviria</taxon>
        <taxon>Heunggongvirae</taxon>
        <taxon>Uroviricota</taxon>
        <taxon>Caudoviricetes</taxon>
        <taxon>Autographivirales</taxon>
        <taxon>Autosignataviridae</taxon>
        <taxon>Molineuxvirinae</taxon>
        <taxon>Axomammavirus</taxon>
        <taxon>Axomammavirus PP1</taxon>
    </lineage>
</organism>
<evidence type="ECO:0000313" key="1">
    <source>
        <dbReference type="EMBL" id="ARB10957.1"/>
    </source>
</evidence>
<dbReference type="InterPro" id="IPR038996">
    <property type="entry name" value="Gp14"/>
</dbReference>
<protein>
    <submittedName>
        <fullName evidence="1">Internal virion protein 2</fullName>
    </submittedName>
</protein>
<evidence type="ECO:0000313" key="2">
    <source>
        <dbReference type="Proteomes" id="UP000244377"/>
    </source>
</evidence>
<gene>
    <name evidence="1" type="ORF">POP72_041</name>
</gene>
<dbReference type="Proteomes" id="UP000244377">
    <property type="component" value="Genome"/>
</dbReference>
<sequence length="232" mass="24107">MGITMGALGTAGGAIAGWGSSAMAGLSSMGGSAMGWLGGSTASGMSNAGLLSMGTSLLGSLSGSSTQRNEAKVMERMQELEWQQRMADTRGNYKQIAETERAVNQEYREDLMQNQISLAQQQAQVELLAGASGTGGGSVTAMMTDLSATAGRNQSTLVQNFEYQQQSISNQLRAIQSGGSVEKRSFSKPSAFNTLTSAVGAGVGGYMSGASMGKELSTAWKDSRRTSNIKLN</sequence>
<proteinExistence type="predicted"/>
<dbReference type="EMBL" id="KY744566">
    <property type="protein sequence ID" value="ARB10957.1"/>
    <property type="molecule type" value="Genomic_DNA"/>
</dbReference>
<name>A0A2R2V0V2_9CAUD</name>
<reference evidence="1 2" key="1">
    <citation type="submission" date="2017-03" db="EMBL/GenBank/DDBJ databases">
        <authorList>
            <person name="Afonso C.L."/>
            <person name="Miller P.J."/>
            <person name="Scott M.A."/>
            <person name="Spackman E."/>
            <person name="Goraichik I."/>
            <person name="Dimitrov K.M."/>
            <person name="Suarez D.L."/>
            <person name="Swayne D.E."/>
        </authorList>
    </citation>
    <scope>NUCLEOTIDE SEQUENCE [LARGE SCALE GENOMIC DNA]</scope>
</reference>
<dbReference type="Pfam" id="PF24072">
    <property type="entry name" value="T7_gp14"/>
    <property type="match status" value="1"/>
</dbReference>
<accession>A0A2R2V0V2</accession>